<evidence type="ECO:0000313" key="7">
    <source>
        <dbReference type="Proteomes" id="UP000320244"/>
    </source>
</evidence>
<protein>
    <submittedName>
        <fullName evidence="6">DUF86 domain-containing protein</fullName>
    </submittedName>
</protein>
<dbReference type="AlphaFoldDB" id="A0A563E7I4"/>
<dbReference type="InterPro" id="IPR008201">
    <property type="entry name" value="HepT-like"/>
</dbReference>
<name>A0A563E7I4_9MICO</name>
<comment type="caution">
    <text evidence="6">The sequence shown here is derived from an EMBL/GenBank/DDBJ whole genome shotgun (WGS) entry which is preliminary data.</text>
</comment>
<dbReference type="RefSeq" id="WP_146314951.1">
    <property type="nucleotide sequence ID" value="NZ_VCQV01000002.1"/>
</dbReference>
<keyword evidence="2" id="KW-1277">Toxin-antitoxin system</keyword>
<keyword evidence="3" id="KW-0540">Nuclease</keyword>
<evidence type="ECO:0000256" key="5">
    <source>
        <dbReference type="ARBA" id="ARBA00022801"/>
    </source>
</evidence>
<dbReference type="GO" id="GO:0110001">
    <property type="term" value="C:toxin-antitoxin complex"/>
    <property type="evidence" value="ECO:0007669"/>
    <property type="project" value="InterPro"/>
</dbReference>
<evidence type="ECO:0000256" key="3">
    <source>
        <dbReference type="ARBA" id="ARBA00022722"/>
    </source>
</evidence>
<gene>
    <name evidence="6" type="ORF">FGL98_01785</name>
</gene>
<dbReference type="Proteomes" id="UP000320244">
    <property type="component" value="Unassembled WGS sequence"/>
</dbReference>
<keyword evidence="1" id="KW-0597">Phosphoprotein</keyword>
<dbReference type="InterPro" id="IPR051813">
    <property type="entry name" value="HepT_RNase_toxin"/>
</dbReference>
<dbReference type="GO" id="GO:0000166">
    <property type="term" value="F:nucleotide binding"/>
    <property type="evidence" value="ECO:0007669"/>
    <property type="project" value="UniProtKB-KW"/>
</dbReference>
<proteinExistence type="predicted"/>
<dbReference type="OrthoDB" id="4725864at2"/>
<evidence type="ECO:0000256" key="4">
    <source>
        <dbReference type="ARBA" id="ARBA00022741"/>
    </source>
</evidence>
<dbReference type="PANTHER" id="PTHR34139">
    <property type="entry name" value="UPF0331 PROTEIN MJ0127"/>
    <property type="match status" value="1"/>
</dbReference>
<accession>A0A563E7I4</accession>
<reference evidence="6 7" key="1">
    <citation type="submission" date="2019-05" db="EMBL/GenBank/DDBJ databases">
        <authorList>
            <person name="Lee S.D."/>
        </authorList>
    </citation>
    <scope>NUCLEOTIDE SEQUENCE [LARGE SCALE GENOMIC DNA]</scope>
    <source>
        <strain evidence="6 7">C5-26</strain>
    </source>
</reference>
<keyword evidence="7" id="KW-1185">Reference proteome</keyword>
<sequence>MSDVRQRERILRTLRDLLRFTEMAARLVERGRTAYDTDEALRLASEAILHKIGEAVARLPEEFTVAHPEVAWRSMRATRNIVAHEYEQVDYNIIWNAFAGRLPHEAHLIRRALSDVQSADQ</sequence>
<dbReference type="PANTHER" id="PTHR34139:SF1">
    <property type="entry name" value="RNASE MJ1380-RELATED"/>
    <property type="match status" value="1"/>
</dbReference>
<organism evidence="6 7">
    <name type="scientific">Leekyejoonella antrihumi</name>
    <dbReference type="NCBI Taxonomy" id="1660198"/>
    <lineage>
        <taxon>Bacteria</taxon>
        <taxon>Bacillati</taxon>
        <taxon>Actinomycetota</taxon>
        <taxon>Actinomycetes</taxon>
        <taxon>Micrococcales</taxon>
        <taxon>Dermacoccaceae</taxon>
        <taxon>Leekyejoonella</taxon>
    </lineage>
</organism>
<keyword evidence="4" id="KW-0547">Nucleotide-binding</keyword>
<reference evidence="6 7" key="2">
    <citation type="submission" date="2019-08" db="EMBL/GenBank/DDBJ databases">
        <title>Jejuicoccus antrihumi gen. nov., sp. nov., a new member of the family Dermacoccaceae isolated from a cave.</title>
        <authorList>
            <person name="Schumann P."/>
            <person name="Kim I.S."/>
        </authorList>
    </citation>
    <scope>NUCLEOTIDE SEQUENCE [LARGE SCALE GENOMIC DNA]</scope>
    <source>
        <strain evidence="6 7">C5-26</strain>
    </source>
</reference>
<evidence type="ECO:0000256" key="2">
    <source>
        <dbReference type="ARBA" id="ARBA00022649"/>
    </source>
</evidence>
<dbReference type="GO" id="GO:0016787">
    <property type="term" value="F:hydrolase activity"/>
    <property type="evidence" value="ECO:0007669"/>
    <property type="project" value="UniProtKB-KW"/>
</dbReference>
<dbReference type="GO" id="GO:0004540">
    <property type="term" value="F:RNA nuclease activity"/>
    <property type="evidence" value="ECO:0007669"/>
    <property type="project" value="InterPro"/>
</dbReference>
<evidence type="ECO:0000256" key="1">
    <source>
        <dbReference type="ARBA" id="ARBA00022553"/>
    </source>
</evidence>
<dbReference type="EMBL" id="VCQV01000002">
    <property type="protein sequence ID" value="TWP38548.1"/>
    <property type="molecule type" value="Genomic_DNA"/>
</dbReference>
<keyword evidence="5" id="KW-0378">Hydrolase</keyword>
<dbReference type="Pfam" id="PF01934">
    <property type="entry name" value="HepT-like"/>
    <property type="match status" value="1"/>
</dbReference>
<evidence type="ECO:0000313" key="6">
    <source>
        <dbReference type="EMBL" id="TWP38548.1"/>
    </source>
</evidence>